<dbReference type="RefSeq" id="WP_394306046.1">
    <property type="nucleotide sequence ID" value="NZ_JASKMA010000006.1"/>
</dbReference>
<evidence type="ECO:0000313" key="2">
    <source>
        <dbReference type="Proteomes" id="UP001249760"/>
    </source>
</evidence>
<name>A0ABU3JPA4_9ACTN</name>
<accession>A0ABU3JPA4</accession>
<dbReference type="Proteomes" id="UP001249760">
    <property type="component" value="Unassembled WGS sequence"/>
</dbReference>
<keyword evidence="2" id="KW-1185">Reference proteome</keyword>
<dbReference type="InterPro" id="IPR020109">
    <property type="entry name" value="Holin_r1t"/>
</dbReference>
<gene>
    <name evidence="1" type="ORF">QNO04_09880</name>
</gene>
<sequence>MFTKAFWKATGERSVRTFAQVLVGSLGLDTLGIIHANWGEGLALGAGASVLTVLTAVATSGGTEGPGVTETVSRR</sequence>
<reference evidence="1 2" key="1">
    <citation type="submission" date="2023-05" db="EMBL/GenBank/DDBJ databases">
        <title>Streptomyces fuscus sp. nov., a brown-black pigment producing actinomyces isolated from dry sand of Sea duck farm.</title>
        <authorList>
            <person name="Xie J."/>
            <person name="Shen N."/>
        </authorList>
    </citation>
    <scope>NUCLEOTIDE SEQUENCE [LARGE SCALE GENOMIC DNA]</scope>
    <source>
        <strain evidence="1 2">CGMCC 4.1745</strain>
    </source>
</reference>
<evidence type="ECO:0000313" key="1">
    <source>
        <dbReference type="EMBL" id="MDT6983772.1"/>
    </source>
</evidence>
<proteinExistence type="predicted"/>
<dbReference type="EMBL" id="JASKMA010000006">
    <property type="protein sequence ID" value="MDT6983772.1"/>
    <property type="molecule type" value="Genomic_DNA"/>
</dbReference>
<dbReference type="Pfam" id="PF16945">
    <property type="entry name" value="Phage_r1t_holin"/>
    <property type="match status" value="1"/>
</dbReference>
<protein>
    <submittedName>
        <fullName evidence="1">Holin</fullName>
    </submittedName>
</protein>
<organism evidence="1 2">
    <name type="scientific">Streptomyces lusitanus</name>
    <dbReference type="NCBI Taxonomy" id="68232"/>
    <lineage>
        <taxon>Bacteria</taxon>
        <taxon>Bacillati</taxon>
        <taxon>Actinomycetota</taxon>
        <taxon>Actinomycetes</taxon>
        <taxon>Kitasatosporales</taxon>
        <taxon>Streptomycetaceae</taxon>
        <taxon>Streptomyces</taxon>
    </lineage>
</organism>
<comment type="caution">
    <text evidence="1">The sequence shown here is derived from an EMBL/GenBank/DDBJ whole genome shotgun (WGS) entry which is preliminary data.</text>
</comment>